<evidence type="ECO:0000313" key="1">
    <source>
        <dbReference type="EMBL" id="KAJ1132528.1"/>
    </source>
</evidence>
<proteinExistence type="predicted"/>
<reference evidence="1" key="1">
    <citation type="journal article" date="2022" name="bioRxiv">
        <title>Sequencing and chromosome-scale assembly of the giantPleurodeles waltlgenome.</title>
        <authorList>
            <person name="Brown T."/>
            <person name="Elewa A."/>
            <person name="Iarovenko S."/>
            <person name="Subramanian E."/>
            <person name="Araus A.J."/>
            <person name="Petzold A."/>
            <person name="Susuki M."/>
            <person name="Suzuki K.-i.T."/>
            <person name="Hayashi T."/>
            <person name="Toyoda A."/>
            <person name="Oliveira C."/>
            <person name="Osipova E."/>
            <person name="Leigh N.D."/>
            <person name="Simon A."/>
            <person name="Yun M.H."/>
        </authorList>
    </citation>
    <scope>NUCLEOTIDE SEQUENCE</scope>
    <source>
        <strain evidence="1">20211129_DDA</strain>
        <tissue evidence="1">Liver</tissue>
    </source>
</reference>
<sequence>MSVPAPVLLAENLATLIKEGIVTGDDLVNIMMGDLHEYLAVDSIYKMWPRAAMVKQCEDASVRECPTAAVIPRGIPKRGIRDLITSLYSSDYQDRRHE</sequence>
<dbReference type="EMBL" id="JANPWB010000011">
    <property type="protein sequence ID" value="KAJ1132528.1"/>
    <property type="molecule type" value="Genomic_DNA"/>
</dbReference>
<dbReference type="Proteomes" id="UP001066276">
    <property type="component" value="Chromosome 7"/>
</dbReference>
<accession>A0AAV7Q1C4</accession>
<evidence type="ECO:0000313" key="2">
    <source>
        <dbReference type="Proteomes" id="UP001066276"/>
    </source>
</evidence>
<name>A0AAV7Q1C4_PLEWA</name>
<keyword evidence="2" id="KW-1185">Reference proteome</keyword>
<protein>
    <submittedName>
        <fullName evidence="1">Uncharacterized protein</fullName>
    </submittedName>
</protein>
<organism evidence="1 2">
    <name type="scientific">Pleurodeles waltl</name>
    <name type="common">Iberian ribbed newt</name>
    <dbReference type="NCBI Taxonomy" id="8319"/>
    <lineage>
        <taxon>Eukaryota</taxon>
        <taxon>Metazoa</taxon>
        <taxon>Chordata</taxon>
        <taxon>Craniata</taxon>
        <taxon>Vertebrata</taxon>
        <taxon>Euteleostomi</taxon>
        <taxon>Amphibia</taxon>
        <taxon>Batrachia</taxon>
        <taxon>Caudata</taxon>
        <taxon>Salamandroidea</taxon>
        <taxon>Salamandridae</taxon>
        <taxon>Pleurodelinae</taxon>
        <taxon>Pleurodeles</taxon>
    </lineage>
</organism>
<dbReference type="AlphaFoldDB" id="A0AAV7Q1C4"/>
<gene>
    <name evidence="1" type="ORF">NDU88_010837</name>
</gene>
<comment type="caution">
    <text evidence="1">The sequence shown here is derived from an EMBL/GenBank/DDBJ whole genome shotgun (WGS) entry which is preliminary data.</text>
</comment>